<evidence type="ECO:0000313" key="3">
    <source>
        <dbReference type="Proteomes" id="UP000027073"/>
    </source>
</evidence>
<dbReference type="OrthoDB" id="27073at2759"/>
<dbReference type="HOGENOM" id="CLU_074864_0_0_1"/>
<sequence>MSKSKSKGKGKLSATTLSGNRPAVPPLPNPATGSANPAASFPSLWSYMRPALDHIVCSPTNETLKAPAIDVNFYSGIHTACYNYFTAQNELASATADPRANDAVLASGAELYEHLDRYFSEVVRELFLSAPQDDTTLIHYVIPSFTRYSAGVHSVNRLLNYFNRHYVKRAVDEDMGWLRLRDVLDPNSTHTESIALSPANSKAQSIATLMKGMDAIPEKIALKMKERRTEELKKWGYLDGGSPEALAEAEACAETASSLDRVVPIISLAHRRFRTDFFEPLLITPKIGSGAKSKVKHKIPKTPTTKPPNGVAPFMGPKGRLARSVEQFLSSKDHTPEDKTQVATALSKALKVTGVKPSHPLRRRLEKYLTAT</sequence>
<dbReference type="InterPro" id="IPR016159">
    <property type="entry name" value="Cullin_repeat-like_dom_sf"/>
</dbReference>
<gene>
    <name evidence="2" type="ORF">PLEOSDRAFT_1062404</name>
</gene>
<dbReference type="Proteomes" id="UP000027073">
    <property type="component" value="Unassembled WGS sequence"/>
</dbReference>
<feature type="region of interest" description="Disordered" evidence="1">
    <location>
        <begin position="293"/>
        <end position="313"/>
    </location>
</feature>
<accession>A0A067P1U1</accession>
<organism evidence="2 3">
    <name type="scientific">Pleurotus ostreatus (strain PC15)</name>
    <name type="common">Oyster mushroom</name>
    <dbReference type="NCBI Taxonomy" id="1137138"/>
    <lineage>
        <taxon>Eukaryota</taxon>
        <taxon>Fungi</taxon>
        <taxon>Dikarya</taxon>
        <taxon>Basidiomycota</taxon>
        <taxon>Agaricomycotina</taxon>
        <taxon>Agaricomycetes</taxon>
        <taxon>Agaricomycetidae</taxon>
        <taxon>Agaricales</taxon>
        <taxon>Pleurotineae</taxon>
        <taxon>Pleurotaceae</taxon>
        <taxon>Pleurotus</taxon>
    </lineage>
</organism>
<dbReference type="VEuPathDB" id="FungiDB:PLEOSDRAFT_1062404"/>
<feature type="compositionally biased region" description="Basic residues" evidence="1">
    <location>
        <begin position="1"/>
        <end position="10"/>
    </location>
</feature>
<evidence type="ECO:0000313" key="2">
    <source>
        <dbReference type="EMBL" id="KDQ30347.1"/>
    </source>
</evidence>
<feature type="region of interest" description="Disordered" evidence="1">
    <location>
        <begin position="1"/>
        <end position="35"/>
    </location>
</feature>
<dbReference type="STRING" id="1137138.A0A067P1U1"/>
<dbReference type="EMBL" id="KL198006">
    <property type="protein sequence ID" value="KDQ30347.1"/>
    <property type="molecule type" value="Genomic_DNA"/>
</dbReference>
<dbReference type="AlphaFoldDB" id="A0A067P1U1"/>
<evidence type="ECO:0000256" key="1">
    <source>
        <dbReference type="SAM" id="MobiDB-lite"/>
    </source>
</evidence>
<dbReference type="Gene3D" id="1.20.1310.10">
    <property type="entry name" value="Cullin Repeats"/>
    <property type="match status" value="1"/>
</dbReference>
<dbReference type="InParanoid" id="A0A067P1U1"/>
<dbReference type="SUPFAM" id="SSF74788">
    <property type="entry name" value="Cullin repeat-like"/>
    <property type="match status" value="1"/>
</dbReference>
<name>A0A067P1U1_PLEO1</name>
<proteinExistence type="predicted"/>
<reference evidence="3" key="1">
    <citation type="journal article" date="2014" name="Proc. Natl. Acad. Sci. U.S.A.">
        <title>Extensive sampling of basidiomycete genomes demonstrates inadequacy of the white-rot/brown-rot paradigm for wood decay fungi.</title>
        <authorList>
            <person name="Riley R."/>
            <person name="Salamov A.A."/>
            <person name="Brown D.W."/>
            <person name="Nagy L.G."/>
            <person name="Floudas D."/>
            <person name="Held B.W."/>
            <person name="Levasseur A."/>
            <person name="Lombard V."/>
            <person name="Morin E."/>
            <person name="Otillar R."/>
            <person name="Lindquist E.A."/>
            <person name="Sun H."/>
            <person name="LaButti K.M."/>
            <person name="Schmutz J."/>
            <person name="Jabbour D."/>
            <person name="Luo H."/>
            <person name="Baker S.E."/>
            <person name="Pisabarro A.G."/>
            <person name="Walton J.D."/>
            <person name="Blanchette R.A."/>
            <person name="Henrissat B."/>
            <person name="Martin F."/>
            <person name="Cullen D."/>
            <person name="Hibbett D.S."/>
            <person name="Grigoriev I.V."/>
        </authorList>
    </citation>
    <scope>NUCLEOTIDE SEQUENCE [LARGE SCALE GENOMIC DNA]</scope>
    <source>
        <strain evidence="3">PC15</strain>
    </source>
</reference>
<protein>
    <submittedName>
        <fullName evidence="2">Uncharacterized protein</fullName>
    </submittedName>
</protein>